<protein>
    <submittedName>
        <fullName evidence="1">Uncharacterized protein</fullName>
    </submittedName>
</protein>
<proteinExistence type="predicted"/>
<dbReference type="AlphaFoldDB" id="A0A9P6WS16"/>
<keyword evidence="2" id="KW-1185">Reference proteome</keyword>
<dbReference type="SUPFAM" id="SSF53850">
    <property type="entry name" value="Periplasmic binding protein-like II"/>
    <property type="match status" value="1"/>
</dbReference>
<dbReference type="Proteomes" id="UP000716291">
    <property type="component" value="Unassembled WGS sequence"/>
</dbReference>
<gene>
    <name evidence="1" type="ORF">G6F64_015205</name>
</gene>
<evidence type="ECO:0000313" key="1">
    <source>
        <dbReference type="EMBL" id="KAG1274115.1"/>
    </source>
</evidence>
<accession>A0A9P6WS16</accession>
<reference evidence="1" key="1">
    <citation type="journal article" date="2020" name="Microb. Genom.">
        <title>Genetic diversity of clinical and environmental Mucorales isolates obtained from an investigation of mucormycosis cases among solid organ transplant recipients.</title>
        <authorList>
            <person name="Nguyen M.H."/>
            <person name="Kaul D."/>
            <person name="Muto C."/>
            <person name="Cheng S.J."/>
            <person name="Richter R.A."/>
            <person name="Bruno V.M."/>
            <person name="Liu G."/>
            <person name="Beyhan S."/>
            <person name="Sundermann A.J."/>
            <person name="Mounaud S."/>
            <person name="Pasculle A.W."/>
            <person name="Nierman W.C."/>
            <person name="Driscoll E."/>
            <person name="Cumbie R."/>
            <person name="Clancy C.J."/>
            <person name="Dupont C.L."/>
        </authorList>
    </citation>
    <scope>NUCLEOTIDE SEQUENCE</scope>
    <source>
        <strain evidence="1">GL11</strain>
    </source>
</reference>
<sequence length="98" mass="10389">MGSPDMIDASRIYTPADIARLPLLRQSRESGLNMIYDGWLRPHTPASNIFTINSLIAMAGLTAAGFGQAAVGDCKNQHGAAAIGVQRDVPARRGRGVL</sequence>
<evidence type="ECO:0000313" key="2">
    <source>
        <dbReference type="Proteomes" id="UP000716291"/>
    </source>
</evidence>
<name>A0A9P6WS16_RHIOR</name>
<comment type="caution">
    <text evidence="1">The sequence shown here is derived from an EMBL/GenBank/DDBJ whole genome shotgun (WGS) entry which is preliminary data.</text>
</comment>
<organism evidence="1 2">
    <name type="scientific">Rhizopus oryzae</name>
    <name type="common">Mucormycosis agent</name>
    <name type="synonym">Rhizopus arrhizus var. delemar</name>
    <dbReference type="NCBI Taxonomy" id="64495"/>
    <lineage>
        <taxon>Eukaryota</taxon>
        <taxon>Fungi</taxon>
        <taxon>Fungi incertae sedis</taxon>
        <taxon>Mucoromycota</taxon>
        <taxon>Mucoromycotina</taxon>
        <taxon>Mucoromycetes</taxon>
        <taxon>Mucorales</taxon>
        <taxon>Mucorineae</taxon>
        <taxon>Rhizopodaceae</taxon>
        <taxon>Rhizopus</taxon>
    </lineage>
</organism>
<dbReference type="EMBL" id="JAANQT010011781">
    <property type="protein sequence ID" value="KAG1274115.1"/>
    <property type="molecule type" value="Genomic_DNA"/>
</dbReference>